<accession>A0A8J3USB3</accession>
<reference evidence="3" key="1">
    <citation type="submission" date="2021-01" db="EMBL/GenBank/DDBJ databases">
        <title>Whole genome shotgun sequence of Planotetraspora silvatica NBRC 100141.</title>
        <authorList>
            <person name="Komaki H."/>
            <person name="Tamura T."/>
        </authorList>
    </citation>
    <scope>NUCLEOTIDE SEQUENCE</scope>
    <source>
        <strain evidence="3">NBRC 100141</strain>
    </source>
</reference>
<dbReference type="EMBL" id="BOOQ01000032">
    <property type="protein sequence ID" value="GII48601.1"/>
    <property type="molecule type" value="Genomic_DNA"/>
</dbReference>
<evidence type="ECO:0000313" key="4">
    <source>
        <dbReference type="Proteomes" id="UP000644610"/>
    </source>
</evidence>
<dbReference type="GO" id="GO:0003824">
    <property type="term" value="F:catalytic activity"/>
    <property type="evidence" value="ECO:0007669"/>
    <property type="project" value="InterPro"/>
</dbReference>
<evidence type="ECO:0000256" key="1">
    <source>
        <dbReference type="SAM" id="MobiDB-lite"/>
    </source>
</evidence>
<dbReference type="InterPro" id="IPR036691">
    <property type="entry name" value="Endo/exonu/phosph_ase_sf"/>
</dbReference>
<sequence>MWRVRKTGWRRRGAALVAATSVLVGGLTGVSSAGRPGPDRVDVRASEGRPGPDRVDVPASEGRPGPYRVNVLTYNVCAANNSDNTCTESLKPDRRRAWAGKVAALVRQRNVDVASFTEMCYAQVDLLQRKLPDYQMVWFGIDRAHSRGGGGDKCRRFWGDLTSRTTPPDKKTFGLALALKGRVLGQPLRRMLAVDAAPSPGSKVHPRGLLCATSMVGPRRSVSCVTHISETESPRQVEDLVARYAGRNPVILGGDFNRKPEDPQLTAVYGRGLGTGRYTEVGAGPYMAQRRTGTPTTRGGRKIDYVFATEADFMAAGAEVIKTRPELSDHLVLAGTFIGKARSPRRAAAPSPGS</sequence>
<proteinExistence type="predicted"/>
<comment type="caution">
    <text evidence="3">The sequence shown here is derived from an EMBL/GenBank/DDBJ whole genome shotgun (WGS) entry which is preliminary data.</text>
</comment>
<organism evidence="3 4">
    <name type="scientific">Planotetraspora silvatica</name>
    <dbReference type="NCBI Taxonomy" id="234614"/>
    <lineage>
        <taxon>Bacteria</taxon>
        <taxon>Bacillati</taxon>
        <taxon>Actinomycetota</taxon>
        <taxon>Actinomycetes</taxon>
        <taxon>Streptosporangiales</taxon>
        <taxon>Streptosporangiaceae</taxon>
        <taxon>Planotetraspora</taxon>
    </lineage>
</organism>
<feature type="compositionally biased region" description="Basic and acidic residues" evidence="1">
    <location>
        <begin position="37"/>
        <end position="56"/>
    </location>
</feature>
<protein>
    <recommendedName>
        <fullName evidence="2">Endonuclease/exonuclease/phosphatase domain-containing protein</fullName>
    </recommendedName>
</protein>
<dbReference type="Proteomes" id="UP000644610">
    <property type="component" value="Unassembled WGS sequence"/>
</dbReference>
<name>A0A8J3USB3_9ACTN</name>
<dbReference type="SUPFAM" id="SSF56219">
    <property type="entry name" value="DNase I-like"/>
    <property type="match status" value="1"/>
</dbReference>
<feature type="region of interest" description="Disordered" evidence="1">
    <location>
        <begin position="28"/>
        <end position="63"/>
    </location>
</feature>
<feature type="domain" description="Endonuclease/exonuclease/phosphatase" evidence="2">
    <location>
        <begin position="72"/>
        <end position="330"/>
    </location>
</feature>
<evidence type="ECO:0000313" key="3">
    <source>
        <dbReference type="EMBL" id="GII48601.1"/>
    </source>
</evidence>
<dbReference type="AlphaFoldDB" id="A0A8J3USB3"/>
<gene>
    <name evidence="3" type="ORF">Psi02_50250</name>
</gene>
<keyword evidence="4" id="KW-1185">Reference proteome</keyword>
<dbReference type="Pfam" id="PF03372">
    <property type="entry name" value="Exo_endo_phos"/>
    <property type="match status" value="1"/>
</dbReference>
<dbReference type="Gene3D" id="3.60.10.10">
    <property type="entry name" value="Endonuclease/exonuclease/phosphatase"/>
    <property type="match status" value="1"/>
</dbReference>
<evidence type="ECO:0000259" key="2">
    <source>
        <dbReference type="Pfam" id="PF03372"/>
    </source>
</evidence>
<dbReference type="InterPro" id="IPR005135">
    <property type="entry name" value="Endo/exonuclease/phosphatase"/>
</dbReference>